<evidence type="ECO:0000256" key="1">
    <source>
        <dbReference type="ARBA" id="ARBA00023015"/>
    </source>
</evidence>
<keyword evidence="1" id="KW-0805">Transcription regulation</keyword>
<dbReference type="RefSeq" id="WP_268150068.1">
    <property type="nucleotide sequence ID" value="NZ_JAPPUW010000008.1"/>
</dbReference>
<evidence type="ECO:0000256" key="2">
    <source>
        <dbReference type="ARBA" id="ARBA00023125"/>
    </source>
</evidence>
<dbReference type="InterPro" id="IPR036390">
    <property type="entry name" value="WH_DNA-bd_sf"/>
</dbReference>
<accession>A0A9X4R7A9</accession>
<sequence length="245" mass="27801">MATRIPTYRQAQIDIKTYIERNGLKPGDALPAEDRFAEEIGVSRLSLREALKALDSVGIVETRHGEGVFVKAFSFDSILENLPYAMAMTDAQVRNLLYARAYLELGAIPDVVMHIEPQQIRRMRELAGIMLERAGCGQAAPEEDHAFHVEMYRCLDNEFLNSLIDLFWRAFNKMNSNAQPEPIPQWALESGARDHMQVVEMLEQRDTFGLLSAHRRHFNNLFSRYPRNPPSAATLAGHKTEGMEA</sequence>
<dbReference type="SUPFAM" id="SSF46785">
    <property type="entry name" value="Winged helix' DNA-binding domain"/>
    <property type="match status" value="1"/>
</dbReference>
<keyword evidence="3" id="KW-0804">Transcription</keyword>
<dbReference type="SMART" id="SM00345">
    <property type="entry name" value="HTH_GNTR"/>
    <property type="match status" value="1"/>
</dbReference>
<dbReference type="InterPro" id="IPR036388">
    <property type="entry name" value="WH-like_DNA-bd_sf"/>
</dbReference>
<dbReference type="GO" id="GO:0003677">
    <property type="term" value="F:DNA binding"/>
    <property type="evidence" value="ECO:0007669"/>
    <property type="project" value="UniProtKB-KW"/>
</dbReference>
<reference evidence="5" key="1">
    <citation type="submission" date="2019-02" db="EMBL/GenBank/DDBJ databases">
        <title>Draft genome of the type strain Pelomonas aquatica CCUG 52575T.</title>
        <authorList>
            <person name="Gomila M."/>
            <person name="Lalucat J."/>
        </authorList>
    </citation>
    <scope>NUCLEOTIDE SEQUENCE</scope>
    <source>
        <strain evidence="5">CCUG 52575</strain>
    </source>
</reference>
<comment type="caution">
    <text evidence="5">The sequence shown here is derived from an EMBL/GenBank/DDBJ whole genome shotgun (WGS) entry which is preliminary data.</text>
</comment>
<feature type="domain" description="HTH gntR-type" evidence="4">
    <location>
        <begin position="5"/>
        <end position="73"/>
    </location>
</feature>
<gene>
    <name evidence="5" type="ORF">EXJ73_05350</name>
</gene>
<keyword evidence="6" id="KW-1185">Reference proteome</keyword>
<dbReference type="InterPro" id="IPR000524">
    <property type="entry name" value="Tscrpt_reg_HTH_GntR"/>
</dbReference>
<dbReference type="Gene3D" id="1.20.120.530">
    <property type="entry name" value="GntR ligand-binding domain-like"/>
    <property type="match status" value="1"/>
</dbReference>
<dbReference type="InterPro" id="IPR011711">
    <property type="entry name" value="GntR_C"/>
</dbReference>
<dbReference type="SUPFAM" id="SSF48008">
    <property type="entry name" value="GntR ligand-binding domain-like"/>
    <property type="match status" value="1"/>
</dbReference>
<dbReference type="PANTHER" id="PTHR43537">
    <property type="entry name" value="TRANSCRIPTIONAL REGULATOR, GNTR FAMILY"/>
    <property type="match status" value="1"/>
</dbReference>
<dbReference type="Proteomes" id="UP001152766">
    <property type="component" value="Unassembled WGS sequence"/>
</dbReference>
<keyword evidence="2" id="KW-0238">DNA-binding</keyword>
<dbReference type="CDD" id="cd07377">
    <property type="entry name" value="WHTH_GntR"/>
    <property type="match status" value="1"/>
</dbReference>
<dbReference type="PROSITE" id="PS50949">
    <property type="entry name" value="HTH_GNTR"/>
    <property type="match status" value="1"/>
</dbReference>
<dbReference type="EMBL" id="SGUG01000006">
    <property type="protein sequence ID" value="MDG0861898.1"/>
    <property type="molecule type" value="Genomic_DNA"/>
</dbReference>
<evidence type="ECO:0000313" key="6">
    <source>
        <dbReference type="Proteomes" id="UP001152766"/>
    </source>
</evidence>
<dbReference type="Gene3D" id="1.10.10.10">
    <property type="entry name" value="Winged helix-like DNA-binding domain superfamily/Winged helix DNA-binding domain"/>
    <property type="match status" value="1"/>
</dbReference>
<organism evidence="5 6">
    <name type="scientific">Pelomonas aquatica</name>
    <dbReference type="NCBI Taxonomy" id="431058"/>
    <lineage>
        <taxon>Bacteria</taxon>
        <taxon>Pseudomonadati</taxon>
        <taxon>Pseudomonadota</taxon>
        <taxon>Betaproteobacteria</taxon>
        <taxon>Burkholderiales</taxon>
        <taxon>Sphaerotilaceae</taxon>
        <taxon>Roseateles</taxon>
    </lineage>
</organism>
<dbReference type="Pfam" id="PF00392">
    <property type="entry name" value="GntR"/>
    <property type="match status" value="1"/>
</dbReference>
<dbReference type="SMART" id="SM00895">
    <property type="entry name" value="FCD"/>
    <property type="match status" value="1"/>
</dbReference>
<dbReference type="AlphaFoldDB" id="A0A9X4R7A9"/>
<evidence type="ECO:0000256" key="3">
    <source>
        <dbReference type="ARBA" id="ARBA00023163"/>
    </source>
</evidence>
<dbReference type="GO" id="GO:0003700">
    <property type="term" value="F:DNA-binding transcription factor activity"/>
    <property type="evidence" value="ECO:0007669"/>
    <property type="project" value="InterPro"/>
</dbReference>
<dbReference type="InterPro" id="IPR008920">
    <property type="entry name" value="TF_FadR/GntR_C"/>
</dbReference>
<proteinExistence type="predicted"/>
<dbReference type="PANTHER" id="PTHR43537:SF54">
    <property type="entry name" value="TRANSCRIPTIONAL REGULATOR, GNTR FAMILY"/>
    <property type="match status" value="1"/>
</dbReference>
<name>A0A9X4R7A9_9BURK</name>
<protein>
    <submittedName>
        <fullName evidence="5">FadR family transcriptional regulator</fullName>
    </submittedName>
</protein>
<dbReference type="PRINTS" id="PR00035">
    <property type="entry name" value="HTHGNTR"/>
</dbReference>
<dbReference type="Pfam" id="PF07729">
    <property type="entry name" value="FCD"/>
    <property type="match status" value="1"/>
</dbReference>
<evidence type="ECO:0000313" key="5">
    <source>
        <dbReference type="EMBL" id="MDG0861898.1"/>
    </source>
</evidence>
<evidence type="ECO:0000259" key="4">
    <source>
        <dbReference type="PROSITE" id="PS50949"/>
    </source>
</evidence>